<proteinExistence type="predicted"/>
<evidence type="ECO:0000313" key="2">
    <source>
        <dbReference type="EMBL" id="PWI69202.1"/>
    </source>
</evidence>
<comment type="caution">
    <text evidence="2">The sequence shown here is derived from an EMBL/GenBank/DDBJ whole genome shotgun (WGS) entry which is preliminary data.</text>
</comment>
<evidence type="ECO:0000256" key="1">
    <source>
        <dbReference type="SAM" id="MobiDB-lite"/>
    </source>
</evidence>
<feature type="compositionally biased region" description="Basic and acidic residues" evidence="1">
    <location>
        <begin position="342"/>
        <end position="361"/>
    </location>
</feature>
<evidence type="ECO:0000313" key="3">
    <source>
        <dbReference type="Proteomes" id="UP000245956"/>
    </source>
</evidence>
<organism evidence="2 3">
    <name type="scientific">Purpureocillium lilacinum</name>
    <name type="common">Paecilomyces lilacinus</name>
    <dbReference type="NCBI Taxonomy" id="33203"/>
    <lineage>
        <taxon>Eukaryota</taxon>
        <taxon>Fungi</taxon>
        <taxon>Dikarya</taxon>
        <taxon>Ascomycota</taxon>
        <taxon>Pezizomycotina</taxon>
        <taxon>Sordariomycetes</taxon>
        <taxon>Hypocreomycetidae</taxon>
        <taxon>Hypocreales</taxon>
        <taxon>Ophiocordycipitaceae</taxon>
        <taxon>Purpureocillium</taxon>
    </lineage>
</organism>
<gene>
    <name evidence="2" type="ORF">PCL_00849</name>
</gene>
<reference evidence="2 3" key="1">
    <citation type="journal article" date="2016" name="Front. Microbiol.">
        <title>Genome and transcriptome sequences reveal the specific parasitism of the nematophagous Purpureocillium lilacinum 36-1.</title>
        <authorList>
            <person name="Xie J."/>
            <person name="Li S."/>
            <person name="Mo C."/>
            <person name="Xiao X."/>
            <person name="Peng D."/>
            <person name="Wang G."/>
            <person name="Xiao Y."/>
        </authorList>
    </citation>
    <scope>NUCLEOTIDE SEQUENCE [LARGE SCALE GENOMIC DNA]</scope>
    <source>
        <strain evidence="2 3">36-1</strain>
    </source>
</reference>
<dbReference type="AlphaFoldDB" id="A0A2U3E3X2"/>
<dbReference type="EMBL" id="LCWV01000012">
    <property type="protein sequence ID" value="PWI69202.1"/>
    <property type="molecule type" value="Genomic_DNA"/>
</dbReference>
<dbReference type="Proteomes" id="UP000245956">
    <property type="component" value="Unassembled WGS sequence"/>
</dbReference>
<accession>A0A2U3E3X2</accession>
<protein>
    <recommendedName>
        <fullName evidence="4">BTB domain-containing protein</fullName>
    </recommendedName>
</protein>
<dbReference type="InterPro" id="IPR011333">
    <property type="entry name" value="SKP1/BTB/POZ_sf"/>
</dbReference>
<feature type="region of interest" description="Disordered" evidence="1">
    <location>
        <begin position="340"/>
        <end position="361"/>
    </location>
</feature>
<sequence>MASAPANAPGSGGVAVPPTAPIPQIPPIEDIVAAPGGDVVLVVGRERVKIQVLAVVLKNSSRVFAAMFRPEFAEGHALYLNQGSNEPIEIELPEDDPLALGTLCKLVHCTVDAGRYPGSGKNLLGVAKAADKYDLITRLAFPSNQWFCELKRSRDPAQILAGLMAAHILGHKPGFALLSRWLMFCHGGSWGGLMSALPGVDKIAYELIVAVEEARAQINAAMIERINRFTMAACMVPGNCSCPLEKPELVRKWFTMINTKQPTLNVVKLQSLSISELISDIHNLSHLQSAQLTGVRHECGKNLKPLVPDAVPAYLNQKLAAFKGLCILCFDRKKRVFGGGRGEARAPAKREQTAGYHEHGRSGDEVPPCACAWPQPTPLTQHDHVKGLPVCRGFTAWPWCSDAPSTYYRSPLKGLAATKSLTHLQRLQLYEQMTGANRAVLNAIRSPTMSTAPGGHRSQQPSHCFDELVLQGLAAARTEAPAAPTSYDQRMAK</sequence>
<name>A0A2U3E3X2_PURLI</name>
<dbReference type="Gene3D" id="3.30.710.10">
    <property type="entry name" value="Potassium Channel Kv1.1, Chain A"/>
    <property type="match status" value="1"/>
</dbReference>
<evidence type="ECO:0008006" key="4">
    <source>
        <dbReference type="Google" id="ProtNLM"/>
    </source>
</evidence>